<dbReference type="AlphaFoldDB" id="A0A1G9JJW8"/>
<organism evidence="1 2">
    <name type="scientific">Tessaracoccus oleiagri</name>
    <dbReference type="NCBI Taxonomy" id="686624"/>
    <lineage>
        <taxon>Bacteria</taxon>
        <taxon>Bacillati</taxon>
        <taxon>Actinomycetota</taxon>
        <taxon>Actinomycetes</taxon>
        <taxon>Propionibacteriales</taxon>
        <taxon>Propionibacteriaceae</taxon>
        <taxon>Tessaracoccus</taxon>
    </lineage>
</organism>
<dbReference type="Proteomes" id="UP000199475">
    <property type="component" value="Unassembled WGS sequence"/>
</dbReference>
<sequence length="67" mass="7766">MTEQLRTITGTPLTDEEFAALVAVLNAKRRARRLHSADDRPLAGGWKSYYRVMRTPLVPGREAWRRR</sequence>
<keyword evidence="2" id="KW-1185">Reference proteome</keyword>
<accession>A0A1G9JJW8</accession>
<gene>
    <name evidence="1" type="ORF">SAMN04488242_1290</name>
</gene>
<dbReference type="GO" id="GO:0003989">
    <property type="term" value="F:acetyl-CoA carboxylase activity"/>
    <property type="evidence" value="ECO:0007669"/>
    <property type="project" value="InterPro"/>
</dbReference>
<dbReference type="Pfam" id="PF13822">
    <property type="entry name" value="ACC_epsilon"/>
    <property type="match status" value="1"/>
</dbReference>
<name>A0A1G9JJW8_9ACTN</name>
<protein>
    <submittedName>
        <fullName evidence="1">Acyl-CoA carboxylase epsilon subunit</fullName>
    </submittedName>
</protein>
<dbReference type="EMBL" id="FNGP01000002">
    <property type="protein sequence ID" value="SDL37582.1"/>
    <property type="molecule type" value="Genomic_DNA"/>
</dbReference>
<dbReference type="GO" id="GO:0004658">
    <property type="term" value="F:propionyl-CoA carboxylase activity"/>
    <property type="evidence" value="ECO:0007669"/>
    <property type="project" value="InterPro"/>
</dbReference>
<dbReference type="STRING" id="686624.SAMN04488242_1290"/>
<proteinExistence type="predicted"/>
<evidence type="ECO:0000313" key="1">
    <source>
        <dbReference type="EMBL" id="SDL37582.1"/>
    </source>
</evidence>
<dbReference type="RefSeq" id="WP_093250088.1">
    <property type="nucleotide sequence ID" value="NZ_FNGP01000002.1"/>
</dbReference>
<dbReference type="InterPro" id="IPR032716">
    <property type="entry name" value="ACC_epsilon"/>
</dbReference>
<evidence type="ECO:0000313" key="2">
    <source>
        <dbReference type="Proteomes" id="UP000199475"/>
    </source>
</evidence>
<dbReference type="OrthoDB" id="3731319at2"/>
<reference evidence="1 2" key="1">
    <citation type="submission" date="2016-10" db="EMBL/GenBank/DDBJ databases">
        <authorList>
            <person name="de Groot N.N."/>
        </authorList>
    </citation>
    <scope>NUCLEOTIDE SEQUENCE [LARGE SCALE GENOMIC DNA]</scope>
    <source>
        <strain evidence="1 2">CGMCC 1.9159</strain>
    </source>
</reference>